<name>A0A6C0IX18_9ZZZZ</name>
<evidence type="ECO:0000256" key="3">
    <source>
        <dbReference type="ARBA" id="ARBA00022898"/>
    </source>
</evidence>
<evidence type="ECO:0000256" key="2">
    <source>
        <dbReference type="ARBA" id="ARBA00012134"/>
    </source>
</evidence>
<dbReference type="InterPro" id="IPR015421">
    <property type="entry name" value="PyrdxlP-dep_Trfase_major"/>
</dbReference>
<evidence type="ECO:0000259" key="6">
    <source>
        <dbReference type="Pfam" id="PF02347"/>
    </source>
</evidence>
<dbReference type="AlphaFoldDB" id="A0A6C0IX18"/>
<sequence>MINTIKKLNKPLYLIGQGYTNSFCPIFIKNHFLRNPHIYSPYTPYQSEISQGRLELLYSYQEMIKDINNMDIASASMLDSGQIAMDLISLMKNHNKRNIIYYQDSINQTLKNCMNTRAIHQNIELRSFNNKIQLLQSLNNNKISGIIFQNPTNIGDTQDLSWIKEIKKIDNQIVLACNTDLMYSVLHVPAGDYDFDFSFGNSSNFGIGLNFGGPQPSFLAAKNTFIRQIPGKLIGKTVDINNRDCYRLALQTREQFIKRDKATSNICTNQSLLATMSVAWGIYNGNDGLKTIATNILDKTTAFKNNLNSCNIDTLNYSHFNSITIKNSKKLENVLLNNNIYSYINKDYMSFSFDETINMQQIDYLSEIVTNPVNYSDVIPHQKKSTIYLPPKSEFRKDNPLKYDMLTNKYSEQDMLRYLHHLGTKDFSLMNGMIPLGSCTMKHTPVDSMDKILNEDMNIHPYVPIEDTPYKRVYDNITDKLCKLTGFSKVFYQSQSGAMGEYTGLTTIRNYHNDDMKEYILMPKSAHGTNASSTILAGYKIINLEETIDGMIDIDLFNTAVEKYGNKIAGLMITYPSTYGLYEENIQEIIDKIHSVSGLVYLDGANMNALIGRKPLVANFGFDLCHFNLHKTFAIPHGGGGPGMGPIAVTSKLEKFLPKFSINEESKSISTVPYGSGLIVQISEDYISKLFETDLEVFHKNLINRINYIISILGVRYDIYHNENENRAHEFIINTAKFKEYGISEIDISKRLLDYGFHSPTNSWPILKSLMIEITETESDIEIERFIEAMLQIHNEIITNPELLLNAPHTQYDIINWKYDYSVMDGCYPFGEKQVDTKFWPTINRVNDTFGDNKLLGRK</sequence>
<dbReference type="GO" id="GO:0004375">
    <property type="term" value="F:glycine dehydrogenase (decarboxylating) activity"/>
    <property type="evidence" value="ECO:0007669"/>
    <property type="project" value="UniProtKB-EC"/>
</dbReference>
<keyword evidence="4" id="KW-0560">Oxidoreductase</keyword>
<dbReference type="Gene3D" id="3.90.1150.10">
    <property type="entry name" value="Aspartate Aminotransferase, domain 1"/>
    <property type="match status" value="2"/>
</dbReference>
<keyword evidence="3" id="KW-0663">Pyridoxal phosphate</keyword>
<organism evidence="8">
    <name type="scientific">viral metagenome</name>
    <dbReference type="NCBI Taxonomy" id="1070528"/>
    <lineage>
        <taxon>unclassified sequences</taxon>
        <taxon>metagenomes</taxon>
        <taxon>organismal metagenomes</taxon>
    </lineage>
</organism>
<dbReference type="GO" id="GO:0019464">
    <property type="term" value="P:glycine decarboxylation via glycine cleavage system"/>
    <property type="evidence" value="ECO:0007669"/>
    <property type="project" value="TreeGrafter"/>
</dbReference>
<dbReference type="GO" id="GO:0005829">
    <property type="term" value="C:cytosol"/>
    <property type="evidence" value="ECO:0007669"/>
    <property type="project" value="TreeGrafter"/>
</dbReference>
<dbReference type="GO" id="GO:0016594">
    <property type="term" value="F:glycine binding"/>
    <property type="evidence" value="ECO:0007669"/>
    <property type="project" value="TreeGrafter"/>
</dbReference>
<dbReference type="GO" id="GO:0005960">
    <property type="term" value="C:glycine cleavage complex"/>
    <property type="evidence" value="ECO:0007669"/>
    <property type="project" value="TreeGrafter"/>
</dbReference>
<dbReference type="InterPro" id="IPR049315">
    <property type="entry name" value="GDC-P_N"/>
</dbReference>
<dbReference type="PANTHER" id="PTHR11773">
    <property type="entry name" value="GLYCINE DEHYDROGENASE, DECARBOXYLATING"/>
    <property type="match status" value="1"/>
</dbReference>
<dbReference type="EMBL" id="MN740256">
    <property type="protein sequence ID" value="QHT96387.1"/>
    <property type="molecule type" value="Genomic_DNA"/>
</dbReference>
<feature type="domain" description="Glycine dehydrogenase C-terminal" evidence="7">
    <location>
        <begin position="705"/>
        <end position="798"/>
    </location>
</feature>
<evidence type="ECO:0000256" key="1">
    <source>
        <dbReference type="ARBA" id="ARBA00001933"/>
    </source>
</evidence>
<dbReference type="InterPro" id="IPR020581">
    <property type="entry name" value="GDC_P"/>
</dbReference>
<comment type="cofactor">
    <cofactor evidence="1">
        <name>pyridoxal 5'-phosphate</name>
        <dbReference type="ChEBI" id="CHEBI:597326"/>
    </cofactor>
</comment>
<dbReference type="SUPFAM" id="SSF53383">
    <property type="entry name" value="PLP-dependent transferases"/>
    <property type="match status" value="2"/>
</dbReference>
<dbReference type="GO" id="GO:0030170">
    <property type="term" value="F:pyridoxal phosphate binding"/>
    <property type="evidence" value="ECO:0007669"/>
    <property type="project" value="TreeGrafter"/>
</dbReference>
<reference evidence="8" key="1">
    <citation type="journal article" date="2020" name="Nature">
        <title>Giant virus diversity and host interactions through global metagenomics.</title>
        <authorList>
            <person name="Schulz F."/>
            <person name="Roux S."/>
            <person name="Paez-Espino D."/>
            <person name="Jungbluth S."/>
            <person name="Walsh D.A."/>
            <person name="Denef V.J."/>
            <person name="McMahon K.D."/>
            <person name="Konstantinidis K.T."/>
            <person name="Eloe-Fadrosh E.A."/>
            <person name="Kyrpides N.C."/>
            <person name="Woyke T."/>
        </authorList>
    </citation>
    <scope>NUCLEOTIDE SEQUENCE</scope>
    <source>
        <strain evidence="8">GVMAG-M-3300024302-11</strain>
    </source>
</reference>
<dbReference type="EC" id="1.4.4.2" evidence="2"/>
<dbReference type="Gene3D" id="3.40.640.10">
    <property type="entry name" value="Type I PLP-dependent aspartate aminotransferase-like (Major domain)"/>
    <property type="match status" value="2"/>
</dbReference>
<evidence type="ECO:0000313" key="8">
    <source>
        <dbReference type="EMBL" id="QHT96387.1"/>
    </source>
</evidence>
<protein>
    <recommendedName>
        <fullName evidence="2">glycine dehydrogenase (aminomethyl-transferring)</fullName>
        <ecNumber evidence="2">1.4.4.2</ecNumber>
    </recommendedName>
</protein>
<feature type="domain" description="Glycine cleavage system P-protein N-terminal" evidence="6">
    <location>
        <begin position="11"/>
        <end position="367"/>
    </location>
</feature>
<evidence type="ECO:0000256" key="4">
    <source>
        <dbReference type="ARBA" id="ARBA00023002"/>
    </source>
</evidence>
<dbReference type="InterPro" id="IPR049316">
    <property type="entry name" value="GDC-P_C"/>
</dbReference>
<dbReference type="PANTHER" id="PTHR11773:SF1">
    <property type="entry name" value="GLYCINE DEHYDROGENASE (DECARBOXYLATING), MITOCHONDRIAL"/>
    <property type="match status" value="1"/>
</dbReference>
<dbReference type="InterPro" id="IPR015424">
    <property type="entry name" value="PyrdxlP-dep_Trfase"/>
</dbReference>
<dbReference type="Pfam" id="PF21478">
    <property type="entry name" value="GcvP2_C"/>
    <property type="match status" value="1"/>
</dbReference>
<comment type="catalytic activity">
    <reaction evidence="5">
        <text>N(6)-[(R)-lipoyl]-L-lysyl-[glycine-cleavage complex H protein] + glycine + H(+) = N(6)-[(R)-S(8)-aminomethyldihydrolipoyl]-L-lysyl-[glycine-cleavage complex H protein] + CO2</text>
        <dbReference type="Rhea" id="RHEA:24304"/>
        <dbReference type="Rhea" id="RHEA-COMP:10494"/>
        <dbReference type="Rhea" id="RHEA-COMP:10495"/>
        <dbReference type="ChEBI" id="CHEBI:15378"/>
        <dbReference type="ChEBI" id="CHEBI:16526"/>
        <dbReference type="ChEBI" id="CHEBI:57305"/>
        <dbReference type="ChEBI" id="CHEBI:83099"/>
        <dbReference type="ChEBI" id="CHEBI:83143"/>
        <dbReference type="EC" id="1.4.4.2"/>
    </reaction>
</comment>
<proteinExistence type="predicted"/>
<evidence type="ECO:0000256" key="5">
    <source>
        <dbReference type="ARBA" id="ARBA00049026"/>
    </source>
</evidence>
<accession>A0A6C0IX18</accession>
<dbReference type="InterPro" id="IPR015422">
    <property type="entry name" value="PyrdxlP-dep_Trfase_small"/>
</dbReference>
<dbReference type="Pfam" id="PF02347">
    <property type="entry name" value="GDC-P"/>
    <property type="match status" value="1"/>
</dbReference>
<evidence type="ECO:0000259" key="7">
    <source>
        <dbReference type="Pfam" id="PF21478"/>
    </source>
</evidence>